<evidence type="ECO:0000256" key="1">
    <source>
        <dbReference type="ARBA" id="ARBA00004956"/>
    </source>
</evidence>
<comment type="catalytic activity">
    <reaction evidence="9 10">
        <text>N(6)-carboxybiotinyl-L-lysyl-[protein] + acetyl-CoA = N(6)-biotinyl-L-lysyl-[protein] + malonyl-CoA</text>
        <dbReference type="Rhea" id="RHEA:54728"/>
        <dbReference type="Rhea" id="RHEA-COMP:10505"/>
        <dbReference type="Rhea" id="RHEA-COMP:10506"/>
        <dbReference type="ChEBI" id="CHEBI:57288"/>
        <dbReference type="ChEBI" id="CHEBI:57384"/>
        <dbReference type="ChEBI" id="CHEBI:83144"/>
        <dbReference type="ChEBI" id="CHEBI:83145"/>
        <dbReference type="EC" id="2.1.3.15"/>
    </reaction>
</comment>
<accession>A0A518BK31</accession>
<reference evidence="13 14" key="1">
    <citation type="submission" date="2019-02" db="EMBL/GenBank/DDBJ databases">
        <title>Deep-cultivation of Planctomycetes and their phenomic and genomic characterization uncovers novel biology.</title>
        <authorList>
            <person name="Wiegand S."/>
            <person name="Jogler M."/>
            <person name="Boedeker C."/>
            <person name="Pinto D."/>
            <person name="Vollmers J."/>
            <person name="Rivas-Marin E."/>
            <person name="Kohn T."/>
            <person name="Peeters S.H."/>
            <person name="Heuer A."/>
            <person name="Rast P."/>
            <person name="Oberbeckmann S."/>
            <person name="Bunk B."/>
            <person name="Jeske O."/>
            <person name="Meyerdierks A."/>
            <person name="Storesund J.E."/>
            <person name="Kallscheuer N."/>
            <person name="Luecker S."/>
            <person name="Lage O.M."/>
            <person name="Pohl T."/>
            <person name="Merkel B.J."/>
            <person name="Hornburger P."/>
            <person name="Mueller R.-W."/>
            <person name="Bruemmer F."/>
            <person name="Labrenz M."/>
            <person name="Spormann A.M."/>
            <person name="Op den Camp H."/>
            <person name="Overmann J."/>
            <person name="Amann R."/>
            <person name="Jetten M.S.M."/>
            <person name="Mascher T."/>
            <person name="Medema M.H."/>
            <person name="Devos D.P."/>
            <person name="Kaster A.-K."/>
            <person name="Ovreas L."/>
            <person name="Rohde M."/>
            <person name="Galperin M.Y."/>
            <person name="Jogler C."/>
        </authorList>
    </citation>
    <scope>NUCLEOTIDE SEQUENCE [LARGE SCALE GENOMIC DNA]</scope>
    <source>
        <strain evidence="13 14">Pla133</strain>
    </source>
</reference>
<keyword evidence="6 10" id="KW-0067">ATP-binding</keyword>
<evidence type="ECO:0000259" key="12">
    <source>
        <dbReference type="PROSITE" id="PS50989"/>
    </source>
</evidence>
<dbReference type="Gene3D" id="3.90.226.10">
    <property type="entry name" value="2-enoyl-CoA Hydratase, Chain A, domain 1"/>
    <property type="match status" value="1"/>
</dbReference>
<feature type="region of interest" description="Disordered" evidence="11">
    <location>
        <begin position="1"/>
        <end position="40"/>
    </location>
</feature>
<dbReference type="PROSITE" id="PS50989">
    <property type="entry name" value="COA_CT_CTER"/>
    <property type="match status" value="1"/>
</dbReference>
<evidence type="ECO:0000256" key="8">
    <source>
        <dbReference type="ARBA" id="ARBA00023160"/>
    </source>
</evidence>
<keyword evidence="4 10" id="KW-0547">Nucleotide-binding</keyword>
<dbReference type="KEGG" id="pbap:Pla133_24190"/>
<dbReference type="HAMAP" id="MF_00823">
    <property type="entry name" value="AcetylCoA_CT_alpha"/>
    <property type="match status" value="1"/>
</dbReference>
<gene>
    <name evidence="10 13" type="primary">accA</name>
    <name evidence="13" type="ORF">Pla133_24190</name>
</gene>
<evidence type="ECO:0000256" key="3">
    <source>
        <dbReference type="ARBA" id="ARBA00022679"/>
    </source>
</evidence>
<dbReference type="PANTHER" id="PTHR42853:SF3">
    <property type="entry name" value="ACETYL-COENZYME A CARBOXYLASE CARBOXYL TRANSFERASE SUBUNIT ALPHA, CHLOROPLASTIC"/>
    <property type="match status" value="1"/>
</dbReference>
<evidence type="ECO:0000256" key="2">
    <source>
        <dbReference type="ARBA" id="ARBA00022516"/>
    </source>
</evidence>
<proteinExistence type="inferred from homology"/>
<dbReference type="AlphaFoldDB" id="A0A518BK31"/>
<dbReference type="PRINTS" id="PR01069">
    <property type="entry name" value="ACCCTRFRASEA"/>
</dbReference>
<protein>
    <recommendedName>
        <fullName evidence="10">Acetyl-coenzyme A carboxylase carboxyl transferase subunit alpha</fullName>
        <shortName evidence="10">ACCase subunit alpha</shortName>
        <shortName evidence="10">Acetyl-CoA carboxylase carboxyltransferase subunit alpha</shortName>
        <ecNumber evidence="10">2.1.3.15</ecNumber>
    </recommendedName>
</protein>
<keyword evidence="14" id="KW-1185">Reference proteome</keyword>
<dbReference type="NCBIfam" id="NF004344">
    <property type="entry name" value="PRK05724.1"/>
    <property type="match status" value="1"/>
</dbReference>
<sequence length="358" mass="38955">MSDKFRKSKSDKSSSAAKTGAKPASGPAAGKRRSSEGPAMPFEHKILEIEDKIQELKELADSTSFDVSGEIVSLEEQLREVISKTYNDLTPWERVNVARHPKRPVTSDYIQMLDDFVELHGDRTFGDDPAMVTGMATMGDRRFVLIGHRKGRTVKERLECNFGCAHPEGYRKAWRKMKLAEKLGLPIVCLINTPGAYPGIGAEERGQAMAIAENIIGMFSLKVPIVVLVIGEGGSGGALGIGVGDRVLMMEHAYYSVISPEGCAAILWKNGERSPEAAEALKLTSEDLTALGVVDEIIPEPLGGAHRAPAEAIATVKETLLRHLEELDGIPADELIRARRLKFRNIASIEGRFPVVSG</sequence>
<evidence type="ECO:0000256" key="4">
    <source>
        <dbReference type="ARBA" id="ARBA00022741"/>
    </source>
</evidence>
<feature type="compositionally biased region" description="Basic and acidic residues" evidence="11">
    <location>
        <begin position="1"/>
        <end position="12"/>
    </location>
</feature>
<dbReference type="GO" id="GO:0009317">
    <property type="term" value="C:acetyl-CoA carboxylase complex"/>
    <property type="evidence" value="ECO:0007669"/>
    <property type="project" value="InterPro"/>
</dbReference>
<dbReference type="GO" id="GO:0005524">
    <property type="term" value="F:ATP binding"/>
    <property type="evidence" value="ECO:0007669"/>
    <property type="project" value="UniProtKB-KW"/>
</dbReference>
<feature type="compositionally biased region" description="Low complexity" evidence="11">
    <location>
        <begin position="13"/>
        <end position="29"/>
    </location>
</feature>
<comment type="similarity">
    <text evidence="10">Belongs to the AccA family.</text>
</comment>
<evidence type="ECO:0000256" key="7">
    <source>
        <dbReference type="ARBA" id="ARBA00023098"/>
    </source>
</evidence>
<organism evidence="13 14">
    <name type="scientific">Engelhardtia mirabilis</name>
    <dbReference type="NCBI Taxonomy" id="2528011"/>
    <lineage>
        <taxon>Bacteria</taxon>
        <taxon>Pseudomonadati</taxon>
        <taxon>Planctomycetota</taxon>
        <taxon>Planctomycetia</taxon>
        <taxon>Planctomycetia incertae sedis</taxon>
        <taxon>Engelhardtia</taxon>
    </lineage>
</organism>
<keyword evidence="8 10" id="KW-0275">Fatty acid biosynthesis</keyword>
<dbReference type="Proteomes" id="UP000316921">
    <property type="component" value="Chromosome"/>
</dbReference>
<dbReference type="InterPro" id="IPR001095">
    <property type="entry name" value="Acetyl_CoA_COase_a_su"/>
</dbReference>
<comment type="function">
    <text evidence="10">Component of the acetyl coenzyme A carboxylase (ACC) complex. First, biotin carboxylase catalyzes the carboxylation of biotin on its carrier protein (BCCP) and then the CO(2) group is transferred by the carboxyltransferase to acetyl-CoA to form malonyl-CoA.</text>
</comment>
<dbReference type="InterPro" id="IPR011763">
    <property type="entry name" value="COA_CT_C"/>
</dbReference>
<keyword evidence="5 10" id="KW-0276">Fatty acid metabolism</keyword>
<keyword evidence="2 10" id="KW-0444">Lipid biosynthesis</keyword>
<evidence type="ECO:0000256" key="10">
    <source>
        <dbReference type="HAMAP-Rule" id="MF_00823"/>
    </source>
</evidence>
<dbReference type="GO" id="GO:0006633">
    <property type="term" value="P:fatty acid biosynthetic process"/>
    <property type="evidence" value="ECO:0007669"/>
    <property type="project" value="UniProtKB-KW"/>
</dbReference>
<evidence type="ECO:0000256" key="11">
    <source>
        <dbReference type="SAM" id="MobiDB-lite"/>
    </source>
</evidence>
<dbReference type="EMBL" id="CP036287">
    <property type="protein sequence ID" value="QDU67337.1"/>
    <property type="molecule type" value="Genomic_DNA"/>
</dbReference>
<comment type="pathway">
    <text evidence="1 10">Lipid metabolism; malonyl-CoA biosynthesis; malonyl-CoA from acetyl-CoA: step 1/1.</text>
</comment>
<dbReference type="PANTHER" id="PTHR42853">
    <property type="entry name" value="ACETYL-COENZYME A CARBOXYLASE CARBOXYL TRANSFERASE SUBUNIT ALPHA"/>
    <property type="match status" value="1"/>
</dbReference>
<dbReference type="NCBIfam" id="NF041504">
    <property type="entry name" value="AccA_sub"/>
    <property type="match status" value="1"/>
</dbReference>
<evidence type="ECO:0000256" key="5">
    <source>
        <dbReference type="ARBA" id="ARBA00022832"/>
    </source>
</evidence>
<dbReference type="NCBIfam" id="TIGR00513">
    <property type="entry name" value="accA"/>
    <property type="match status" value="1"/>
</dbReference>
<evidence type="ECO:0000313" key="14">
    <source>
        <dbReference type="Proteomes" id="UP000316921"/>
    </source>
</evidence>
<feature type="domain" description="CoA carboxyltransferase C-terminal" evidence="12">
    <location>
        <begin position="70"/>
        <end position="326"/>
    </location>
</feature>
<keyword evidence="3 10" id="KW-0808">Transferase</keyword>
<name>A0A518BK31_9BACT</name>
<evidence type="ECO:0000313" key="13">
    <source>
        <dbReference type="EMBL" id="QDU67337.1"/>
    </source>
</evidence>
<evidence type="ECO:0000256" key="9">
    <source>
        <dbReference type="ARBA" id="ARBA00049152"/>
    </source>
</evidence>
<dbReference type="EC" id="2.1.3.15" evidence="10"/>
<dbReference type="Pfam" id="PF03255">
    <property type="entry name" value="ACCA"/>
    <property type="match status" value="1"/>
</dbReference>
<comment type="subcellular location">
    <subcellularLocation>
        <location evidence="10">Cytoplasm</location>
    </subcellularLocation>
</comment>
<comment type="subunit">
    <text evidence="10">Acetyl-CoA carboxylase is a heterohexamer composed of biotin carboxyl carrier protein (AccB), biotin carboxylase (AccC) and two subunits each of ACCase subunit alpha (AccA) and ACCase subunit beta (AccD).</text>
</comment>
<dbReference type="GO" id="GO:2001295">
    <property type="term" value="P:malonyl-CoA biosynthetic process"/>
    <property type="evidence" value="ECO:0007669"/>
    <property type="project" value="UniProtKB-UniRule"/>
</dbReference>
<keyword evidence="13" id="KW-0436">Ligase</keyword>
<dbReference type="GO" id="GO:0003989">
    <property type="term" value="F:acetyl-CoA carboxylase activity"/>
    <property type="evidence" value="ECO:0007669"/>
    <property type="project" value="InterPro"/>
</dbReference>
<dbReference type="InterPro" id="IPR029045">
    <property type="entry name" value="ClpP/crotonase-like_dom_sf"/>
</dbReference>
<dbReference type="SUPFAM" id="SSF52096">
    <property type="entry name" value="ClpP/crotonase"/>
    <property type="match status" value="1"/>
</dbReference>
<dbReference type="GO" id="GO:0016743">
    <property type="term" value="F:carboxyl- or carbamoyltransferase activity"/>
    <property type="evidence" value="ECO:0007669"/>
    <property type="project" value="UniProtKB-UniRule"/>
</dbReference>
<keyword evidence="7 10" id="KW-0443">Lipid metabolism</keyword>
<dbReference type="UniPathway" id="UPA00655">
    <property type="reaction ID" value="UER00711"/>
</dbReference>
<evidence type="ECO:0000256" key="6">
    <source>
        <dbReference type="ARBA" id="ARBA00022840"/>
    </source>
</evidence>
<keyword evidence="10" id="KW-0963">Cytoplasm</keyword>